<sequence length="171" mass="18615">MIEPSYSEHLVHLASQASKTPDILPDHVTQNILKASTMGIPHLNTHLMRSPTLAKMYATRRRCSSRKAALAPCPRTDILSAPSASYVSTRFTGAKTDIQDLMLSMNSSLCRSESPTPQPQPQIPSLGPTKSLWGNRLTAALYPGSELVDGPPDYSLASSLLALFESQQRPE</sequence>
<feature type="region of interest" description="Disordered" evidence="1">
    <location>
        <begin position="109"/>
        <end position="129"/>
    </location>
</feature>
<dbReference type="Proteomes" id="UP000315496">
    <property type="component" value="Chromosome 1"/>
</dbReference>
<comment type="caution">
    <text evidence="2">The sequence shown here is derived from an EMBL/GenBank/DDBJ whole genome shotgun (WGS) entry which is preliminary data.</text>
</comment>
<evidence type="ECO:0000313" key="3">
    <source>
        <dbReference type="Proteomes" id="UP000315496"/>
    </source>
</evidence>
<dbReference type="EMBL" id="VDLU01000001">
    <property type="protein sequence ID" value="TNJ29403.1"/>
    <property type="molecule type" value="Genomic_DNA"/>
</dbReference>
<dbReference type="AlphaFoldDB" id="A0A4Z1T5S2"/>
<evidence type="ECO:0000313" key="2">
    <source>
        <dbReference type="EMBL" id="TNJ29403.1"/>
    </source>
</evidence>
<organism evidence="2 3">
    <name type="scientific">Giardia muris</name>
    <dbReference type="NCBI Taxonomy" id="5742"/>
    <lineage>
        <taxon>Eukaryota</taxon>
        <taxon>Metamonada</taxon>
        <taxon>Diplomonadida</taxon>
        <taxon>Hexamitidae</taxon>
        <taxon>Giardiinae</taxon>
        <taxon>Giardia</taxon>
    </lineage>
</organism>
<accession>A0A4Z1T5S2</accession>
<keyword evidence="3" id="KW-1185">Reference proteome</keyword>
<reference evidence="2 3" key="1">
    <citation type="submission" date="2019-05" db="EMBL/GenBank/DDBJ databases">
        <title>The compact genome of Giardia muris reveals important steps in the evolution of intestinal protozoan parasites.</title>
        <authorList>
            <person name="Xu F."/>
            <person name="Jimenez-Gonzalez A."/>
            <person name="Einarsson E."/>
            <person name="Astvaldsson A."/>
            <person name="Peirasmaki D."/>
            <person name="Eckmann L."/>
            <person name="Andersson J.O."/>
            <person name="Svard S.G."/>
            <person name="Jerlstrom-Hultqvist J."/>
        </authorList>
    </citation>
    <scope>NUCLEOTIDE SEQUENCE [LARGE SCALE GENOMIC DNA]</scope>
    <source>
        <strain evidence="2 3">Roberts-Thomson</strain>
    </source>
</reference>
<protein>
    <submittedName>
        <fullName evidence="2">Uncharacterized protein</fullName>
    </submittedName>
</protein>
<proteinExistence type="predicted"/>
<evidence type="ECO:0000256" key="1">
    <source>
        <dbReference type="SAM" id="MobiDB-lite"/>
    </source>
</evidence>
<name>A0A4Z1T5S2_GIAMU</name>
<dbReference type="VEuPathDB" id="GiardiaDB:GMRT_15982"/>
<gene>
    <name evidence="2" type="ORF">GMRT_15982</name>
</gene>